<name>A0A090SB55_9VIBR</name>
<dbReference type="PANTHER" id="PTHR43273">
    <property type="entry name" value="ANAEROBIC SULFATASE-MATURATING ENZYME HOMOLOG ASLB-RELATED"/>
    <property type="match status" value="1"/>
</dbReference>
<gene>
    <name evidence="1" type="ORF">JCM19235_5341</name>
</gene>
<protein>
    <submittedName>
        <fullName evidence="1">Arylsulfatase regulator</fullName>
    </submittedName>
</protein>
<dbReference type="Proteomes" id="UP000029228">
    <property type="component" value="Unassembled WGS sequence"/>
</dbReference>
<evidence type="ECO:0000313" key="2">
    <source>
        <dbReference type="Proteomes" id="UP000029228"/>
    </source>
</evidence>
<comment type="caution">
    <text evidence="1">The sequence shown here is derived from an EMBL/GenBank/DDBJ whole genome shotgun (WGS) entry which is preliminary data.</text>
</comment>
<reference evidence="1 2" key="1">
    <citation type="submission" date="2014-09" db="EMBL/GenBank/DDBJ databases">
        <title>Vibrio maritimus JCM 19235. (C45) whole genome shotgun sequence.</title>
        <authorList>
            <person name="Sawabe T."/>
            <person name="Meirelles P."/>
            <person name="Nakanishi M."/>
            <person name="Sayaka M."/>
            <person name="Hattori M."/>
            <person name="Ohkuma M."/>
        </authorList>
    </citation>
    <scope>NUCLEOTIDE SEQUENCE [LARGE SCALE GENOMIC DNA]</scope>
    <source>
        <strain evidence="2">JCM19235</strain>
    </source>
</reference>
<dbReference type="EMBL" id="BBMR01000001">
    <property type="protein sequence ID" value="GAL16792.1"/>
    <property type="molecule type" value="Genomic_DNA"/>
</dbReference>
<organism evidence="1 2">
    <name type="scientific">Vibrio maritimus</name>
    <dbReference type="NCBI Taxonomy" id="990268"/>
    <lineage>
        <taxon>Bacteria</taxon>
        <taxon>Pseudomonadati</taxon>
        <taxon>Pseudomonadota</taxon>
        <taxon>Gammaproteobacteria</taxon>
        <taxon>Vibrionales</taxon>
        <taxon>Vibrionaceae</taxon>
        <taxon>Vibrio</taxon>
    </lineage>
</organism>
<keyword evidence="2" id="KW-1185">Reference proteome</keyword>
<dbReference type="STRING" id="990268.JCM19235_5341"/>
<proteinExistence type="predicted"/>
<sequence length="192" mass="22022">MALLRQHKVEFNTLTVISNRTFHRGKEIYQFLTKNGSDYLQFQPCIDHELDRRSDYDWSLNGEQWGRFLCDVFDEWCDGDIGQVNVQFFENCLAILMDYPSQMCHHAPTCGQQLMAEADGEVFSCDHYGYEQYSLGQCKELRKTIIARYGKWSTAQSSANLVRANGKACADSVRSAIFCPSVMEDALKIEPC</sequence>
<dbReference type="AlphaFoldDB" id="A0A090SB55"/>
<dbReference type="Gene3D" id="3.20.20.70">
    <property type="entry name" value="Aldolase class I"/>
    <property type="match status" value="1"/>
</dbReference>
<dbReference type="InterPro" id="IPR023867">
    <property type="entry name" value="Sulphatase_maturase_rSAM"/>
</dbReference>
<dbReference type="InterPro" id="IPR013785">
    <property type="entry name" value="Aldolase_TIM"/>
</dbReference>
<dbReference type="GO" id="GO:0016491">
    <property type="term" value="F:oxidoreductase activity"/>
    <property type="evidence" value="ECO:0007669"/>
    <property type="project" value="InterPro"/>
</dbReference>
<reference evidence="1 2" key="2">
    <citation type="submission" date="2014-09" db="EMBL/GenBank/DDBJ databases">
        <authorList>
            <consortium name="NBRP consortium"/>
            <person name="Sawabe T."/>
            <person name="Meirelles P."/>
            <person name="Nakanishi M."/>
            <person name="Sayaka M."/>
            <person name="Hattori M."/>
            <person name="Ohkuma M."/>
        </authorList>
    </citation>
    <scope>NUCLEOTIDE SEQUENCE [LARGE SCALE GENOMIC DNA]</scope>
    <source>
        <strain evidence="2">JCM19235</strain>
    </source>
</reference>
<accession>A0A090SB55</accession>
<evidence type="ECO:0000313" key="1">
    <source>
        <dbReference type="EMBL" id="GAL16792.1"/>
    </source>
</evidence>
<dbReference type="PANTHER" id="PTHR43273:SF3">
    <property type="entry name" value="ANAEROBIC SULFATASE-MATURATING ENZYME HOMOLOG ASLB-RELATED"/>
    <property type="match status" value="1"/>
</dbReference>